<proteinExistence type="predicted"/>
<reference evidence="1" key="1">
    <citation type="journal article" date="2021" name="Nat. Commun.">
        <title>Genetic determinants of endophytism in the Arabidopsis root mycobiome.</title>
        <authorList>
            <person name="Mesny F."/>
            <person name="Miyauchi S."/>
            <person name="Thiergart T."/>
            <person name="Pickel B."/>
            <person name="Atanasova L."/>
            <person name="Karlsson M."/>
            <person name="Huettel B."/>
            <person name="Barry K.W."/>
            <person name="Haridas S."/>
            <person name="Chen C."/>
            <person name="Bauer D."/>
            <person name="Andreopoulos W."/>
            <person name="Pangilinan J."/>
            <person name="LaButti K."/>
            <person name="Riley R."/>
            <person name="Lipzen A."/>
            <person name="Clum A."/>
            <person name="Drula E."/>
            <person name="Henrissat B."/>
            <person name="Kohler A."/>
            <person name="Grigoriev I.V."/>
            <person name="Martin F.M."/>
            <person name="Hacquard S."/>
        </authorList>
    </citation>
    <scope>NUCLEOTIDE SEQUENCE</scope>
    <source>
        <strain evidence="1">MPI-CAGE-CH-0243</strain>
    </source>
</reference>
<dbReference type="AlphaFoldDB" id="A0A9P9DWS9"/>
<comment type="caution">
    <text evidence="1">The sequence shown here is derived from an EMBL/GenBank/DDBJ whole genome shotgun (WGS) entry which is preliminary data.</text>
</comment>
<gene>
    <name evidence="1" type="ORF">B0J11DRAFT_604410</name>
</gene>
<evidence type="ECO:0000313" key="1">
    <source>
        <dbReference type="EMBL" id="KAH7126666.1"/>
    </source>
</evidence>
<keyword evidence="2" id="KW-1185">Reference proteome</keyword>
<protein>
    <submittedName>
        <fullName evidence="1">Uncharacterized protein</fullName>
    </submittedName>
</protein>
<organism evidence="1 2">
    <name type="scientific">Dendryphion nanum</name>
    <dbReference type="NCBI Taxonomy" id="256645"/>
    <lineage>
        <taxon>Eukaryota</taxon>
        <taxon>Fungi</taxon>
        <taxon>Dikarya</taxon>
        <taxon>Ascomycota</taxon>
        <taxon>Pezizomycotina</taxon>
        <taxon>Dothideomycetes</taxon>
        <taxon>Pleosporomycetidae</taxon>
        <taxon>Pleosporales</taxon>
        <taxon>Torulaceae</taxon>
        <taxon>Dendryphion</taxon>
    </lineage>
</organism>
<evidence type="ECO:0000313" key="2">
    <source>
        <dbReference type="Proteomes" id="UP000700596"/>
    </source>
</evidence>
<dbReference type="EMBL" id="JAGMWT010000006">
    <property type="protein sequence ID" value="KAH7126666.1"/>
    <property type="molecule type" value="Genomic_DNA"/>
</dbReference>
<name>A0A9P9DWS9_9PLEO</name>
<sequence>MNPDPSTDYPRISDLILSDGAQIDIAARILRDRSSLSINAIHIWCWKSVGRVLPDFDYLEQLHDLVQAGLRGLKSIYLCGVSLKKPTSSIERYKKHATIEGIKRIHITDCAHAHKFLSDKPSLTRTLKSFVIRIYGPYPLNPIQIREFISTAPACFEELGLIMDKASWSTMQLDQPNMISGLLHNHRTSLKILALNVPWKNAMIQEIANTCHRITHLSLEFGWVFARPYRRGEFDDERELPELIERSKILSRFHKVKHLNMIFQPPIGMNPDKFNSTDKDRYRIIVQGCIEVFYNNGFRPLEISVSPRKWKYFLHEKLPPTRIFRVLYKGESSLVEQMKSAQDWTSFGGDRWVQDSVERVIGRY</sequence>
<dbReference type="Proteomes" id="UP000700596">
    <property type="component" value="Unassembled WGS sequence"/>
</dbReference>
<accession>A0A9P9DWS9</accession>